<feature type="compositionally biased region" description="Basic and acidic residues" evidence="5">
    <location>
        <begin position="63"/>
        <end position="74"/>
    </location>
</feature>
<dbReference type="InterPro" id="IPR013083">
    <property type="entry name" value="Znf_RING/FYVE/PHD"/>
</dbReference>
<feature type="compositionally biased region" description="Basic and acidic residues" evidence="5">
    <location>
        <begin position="205"/>
        <end position="215"/>
    </location>
</feature>
<protein>
    <submittedName>
        <fullName evidence="8">Uncharacterized protein</fullName>
    </submittedName>
</protein>
<sequence>MSVNFTMTACAACTMTSDTDEGMVACDGCNKWYHYRCVGVDEKEIRDQEKWFCPTEDCQKAEEDQVKKLDENRKKASKGKKLLGVDDASDKSSAKSDRQSGISFEKKLKALEKEQRAKEKEIEEERLLWEKRMEMERILKEKRMQMETDMRQREMKQEKELLEKALQEEQEHLDQMERMRKHYQAKIAEVKVKLHPCGKEKKRHDKDQGSLDRKKGPAPQEKPGSLKRTNLTKLDRAEEEDEDSETESSGEEEASSDSEEEVEEEEESEESEEESEEDSEDEKMKRKTKQSSKKVTRNVLVRRSSGPTKTQLAARNGLSRKLPTFSGKAEEWPLFIGSYEASNNACGYNDIENLVRLQECLKGPALDSVRGQLLLPKSVPKVIEKLRQLYGRPEQLLHFHLEKVNQLECPKAERLETFIPFGNAVEQLCDHLEAAKLKQHLVNPLLLQNLLDKLPSSDKREWVRFKSNKHKVNLRTFSDFLSRIVSEACEANACASAKVGVIRTVKGGKGGMREQGAVYSHNTPFNLRDSTPLGNPPSGSVKPCKACKRTDHRLRFCQDFKAMSTTERMGLVELNKLCKVCLNDHGKAPCKFRIRCDVEECQERHHPLLHPVASMVVMNTHFHVHDKILFRMIPVTLHCGNRVVKTLAFLDEGASITLVERSLTDRLGVEGVHEPLTITWTADVTRDERSSTKMNLWISSAGSEGKLLLKSVQTVKNLRLPKQSVEAVEMRAEHQYLRDIPFASYQSQRPGMLIGLNNLHAIAPMEAKIGQPGEPIAVRSKLGWAVYGPTIKSQEVRNFIGYHNQVSNQDLHALLREQYALEESVIAVVHESKDDKRAREILERTTVRVGDRFETGLLWKTNEPRFPNSYPMAVRRMKQLEQRLAKNPELFDNVCRQIAEYQQKGYAHQATPEELAKLDQYTSWFLPINVVLNPKKPGKVRLVWDAAATVDGVSLNSQLLTGPDLLTSLPSVINRFRERPIGFGGDIREMYHQLLIRAADKRAQLFLFRNSPDEKPSVYVMDVATFGSRCSPSQAQFVKNRNALEFSQQFPEAAMAIVKKHYVDDYFDSVDTVEEAVVRAKEVRFVHAKGGFEIRNWVSNSNTFLNELGESKPLQTIHFNQDKESGYERVLGIVWNPKQDEFSFSMDHRQDVKPYLLDGVRPTKRIVLSSVMGFFDPLGLLTPFTIHGKLVVQDLWRTGCDWDDKIDDGTLAKWDRWTGLLPMVTKIGIPRCYFSGMASSSIKSLELHIFTDASIHAYGCVAYFRAVVNGRIQCSLVMSRSKVSPLKLQSIPRLELMAAVLGARMVRTVKDNHSLPITKQILWSDSQTVLSWIRSDQHKYKQFVAFRIGEIVELTSAGDWRYVPSDRNIADVVTKWGSGPPLATNSPWFNGPSILHQPETMWPKQEGVEIDVPEEMKACVLFHDASFPPQFIDIHITSRWVRLVRIVATVIRFIENCRRKKSGQPILVCKSSLLERCIRGAPQSILQPLGQEELHAGEKILLKQAQRDGFPEEVKILELKRDFNSVANIDKSSWLYKLRPVLDVDGIIRMDGRLALLEDSVDKKFPIILPRQHEITKMIIRSYHEKFRHANRETVFNELRQRFYIPKLRTLIAAVVKNCNWCCVYRCKPRNPVMAPLPVQRVTPQLRAFCSVGVDYLGPVEVSVGRRREKRWVAVFTCLAVRAVHLEVAHTLTTQACLMAIRRFICRRGSPDEFFSDNGTNFKGASKELIKAVKKIDVECAERIVSPAIKWHFIPPATPHMGGIWERMVRSVKEAMKAMDDGKRLTDELLLTTLSEAEDMINTRPLTYCSQESEVEAITPNHFLRGVVKEADQTVESVEVSEALRNLYKRSQYLADRMWQRWCKEYLPGLHRRAKWHEDREELKVGDLVFVVEGDQRKSWIRGVIEKVIEGADGNVRQAMVRTNRGVFRRAVTNLAVVEIRGKTGTSVVAPELQAGV</sequence>
<name>A0ABM1Z3C9_AEDAL</name>
<feature type="compositionally biased region" description="Basic residues" evidence="5">
    <location>
        <begin position="285"/>
        <end position="296"/>
    </location>
</feature>
<evidence type="ECO:0000256" key="5">
    <source>
        <dbReference type="SAM" id="MobiDB-lite"/>
    </source>
</evidence>
<dbReference type="CDD" id="cd15489">
    <property type="entry name" value="PHD_SF"/>
    <property type="match status" value="1"/>
</dbReference>
<evidence type="ECO:0000256" key="2">
    <source>
        <dbReference type="ARBA" id="ARBA00022771"/>
    </source>
</evidence>
<dbReference type="InterPro" id="IPR040676">
    <property type="entry name" value="DUF5641"/>
</dbReference>
<evidence type="ECO:0000313" key="9">
    <source>
        <dbReference type="Proteomes" id="UP000069940"/>
    </source>
</evidence>
<feature type="region of interest" description="Disordered" evidence="5">
    <location>
        <begin position="63"/>
        <end position="106"/>
    </location>
</feature>
<dbReference type="EnsemblMetazoa" id="AALFPA23_014635.R21255">
    <property type="protein sequence ID" value="AALFPA23_014635.P21255"/>
    <property type="gene ID" value="AALFPA23_014635"/>
</dbReference>
<dbReference type="Gene3D" id="1.10.340.70">
    <property type="match status" value="1"/>
</dbReference>
<dbReference type="InterPro" id="IPR005312">
    <property type="entry name" value="DUF1759"/>
</dbReference>
<dbReference type="Pfam" id="PF17921">
    <property type="entry name" value="Integrase_H2C2"/>
    <property type="match status" value="1"/>
</dbReference>
<organism evidence="8 9">
    <name type="scientific">Aedes albopictus</name>
    <name type="common">Asian tiger mosquito</name>
    <name type="synonym">Stegomyia albopicta</name>
    <dbReference type="NCBI Taxonomy" id="7160"/>
    <lineage>
        <taxon>Eukaryota</taxon>
        <taxon>Metazoa</taxon>
        <taxon>Ecdysozoa</taxon>
        <taxon>Arthropoda</taxon>
        <taxon>Hexapoda</taxon>
        <taxon>Insecta</taxon>
        <taxon>Pterygota</taxon>
        <taxon>Neoptera</taxon>
        <taxon>Endopterygota</taxon>
        <taxon>Diptera</taxon>
        <taxon>Nematocera</taxon>
        <taxon>Culicoidea</taxon>
        <taxon>Culicidae</taxon>
        <taxon>Culicinae</taxon>
        <taxon>Aedini</taxon>
        <taxon>Aedes</taxon>
        <taxon>Stegomyia</taxon>
    </lineage>
</organism>
<dbReference type="PROSITE" id="PS50994">
    <property type="entry name" value="INTEGRASE"/>
    <property type="match status" value="1"/>
</dbReference>
<evidence type="ECO:0000256" key="3">
    <source>
        <dbReference type="ARBA" id="ARBA00022833"/>
    </source>
</evidence>
<feature type="compositionally biased region" description="Acidic residues" evidence="5">
    <location>
        <begin position="237"/>
        <end position="281"/>
    </location>
</feature>
<dbReference type="SUPFAM" id="SSF56672">
    <property type="entry name" value="DNA/RNA polymerases"/>
    <property type="match status" value="1"/>
</dbReference>
<dbReference type="PROSITE" id="PS50016">
    <property type="entry name" value="ZF_PHD_2"/>
    <property type="match status" value="1"/>
</dbReference>
<evidence type="ECO:0000256" key="1">
    <source>
        <dbReference type="ARBA" id="ARBA00022723"/>
    </source>
</evidence>
<evidence type="ECO:0000259" key="7">
    <source>
        <dbReference type="PROSITE" id="PS50994"/>
    </source>
</evidence>
<keyword evidence="9" id="KW-1185">Reference proteome</keyword>
<accession>A0ABM1Z3C9</accession>
<dbReference type="SUPFAM" id="SSF53098">
    <property type="entry name" value="Ribonuclease H-like"/>
    <property type="match status" value="1"/>
</dbReference>
<keyword evidence="1" id="KW-0479">Metal-binding</keyword>
<dbReference type="SUPFAM" id="SSF57903">
    <property type="entry name" value="FYVE/PHD zinc finger"/>
    <property type="match status" value="1"/>
</dbReference>
<dbReference type="RefSeq" id="XP_062703750.1">
    <property type="nucleotide sequence ID" value="XM_062847766.1"/>
</dbReference>
<dbReference type="SMART" id="SM00249">
    <property type="entry name" value="PHD"/>
    <property type="match status" value="1"/>
</dbReference>
<evidence type="ECO:0000313" key="8">
    <source>
        <dbReference type="EnsemblMetazoa" id="AALFPA23_014635.P21255"/>
    </source>
</evidence>
<keyword evidence="2 4" id="KW-0863">Zinc-finger</keyword>
<dbReference type="Gene3D" id="3.30.40.10">
    <property type="entry name" value="Zinc/RING finger domain, C3HC4 (zinc finger)"/>
    <property type="match status" value="1"/>
</dbReference>
<feature type="domain" description="Integrase catalytic" evidence="7">
    <location>
        <begin position="1640"/>
        <end position="1828"/>
    </location>
</feature>
<dbReference type="InterPro" id="IPR001965">
    <property type="entry name" value="Znf_PHD"/>
</dbReference>
<feature type="domain" description="PHD-type" evidence="6">
    <location>
        <begin position="7"/>
        <end position="59"/>
    </location>
</feature>
<reference evidence="9" key="1">
    <citation type="journal article" date="2015" name="Proc. Natl. Acad. Sci. U.S.A.">
        <title>Genome sequence of the Asian Tiger mosquito, Aedes albopictus, reveals insights into its biology, genetics, and evolution.</title>
        <authorList>
            <person name="Chen X.G."/>
            <person name="Jiang X."/>
            <person name="Gu J."/>
            <person name="Xu M."/>
            <person name="Wu Y."/>
            <person name="Deng Y."/>
            <person name="Zhang C."/>
            <person name="Bonizzoni M."/>
            <person name="Dermauw W."/>
            <person name="Vontas J."/>
            <person name="Armbruster P."/>
            <person name="Huang X."/>
            <person name="Yang Y."/>
            <person name="Zhang H."/>
            <person name="He W."/>
            <person name="Peng H."/>
            <person name="Liu Y."/>
            <person name="Wu K."/>
            <person name="Chen J."/>
            <person name="Lirakis M."/>
            <person name="Topalis P."/>
            <person name="Van Leeuwen T."/>
            <person name="Hall A.B."/>
            <person name="Jiang X."/>
            <person name="Thorpe C."/>
            <person name="Mueller R.L."/>
            <person name="Sun C."/>
            <person name="Waterhouse R.M."/>
            <person name="Yan G."/>
            <person name="Tu Z.J."/>
            <person name="Fang X."/>
            <person name="James A.A."/>
        </authorList>
    </citation>
    <scope>NUCLEOTIDE SEQUENCE [LARGE SCALE GENOMIC DNA]</scope>
    <source>
        <strain evidence="9">Foshan</strain>
    </source>
</reference>
<dbReference type="PANTHER" id="PTHR47331:SF4">
    <property type="entry name" value="PEPTIDASE S1 DOMAIN-CONTAINING PROTEIN"/>
    <property type="match status" value="1"/>
</dbReference>
<dbReference type="InterPro" id="IPR036397">
    <property type="entry name" value="RNaseH_sf"/>
</dbReference>
<dbReference type="InterPro" id="IPR008042">
    <property type="entry name" value="Retrotrans_Pao"/>
</dbReference>
<feature type="region of interest" description="Disordered" evidence="5">
    <location>
        <begin position="191"/>
        <end position="316"/>
    </location>
</feature>
<dbReference type="InterPro" id="IPR011011">
    <property type="entry name" value="Znf_FYVE_PHD"/>
</dbReference>
<dbReference type="Pfam" id="PF18701">
    <property type="entry name" value="DUF5641"/>
    <property type="match status" value="1"/>
</dbReference>
<dbReference type="Gene3D" id="3.30.420.10">
    <property type="entry name" value="Ribonuclease H-like superfamily/Ribonuclease H"/>
    <property type="match status" value="1"/>
</dbReference>
<dbReference type="InterPro" id="IPR043502">
    <property type="entry name" value="DNA/RNA_pol_sf"/>
</dbReference>
<dbReference type="Pfam" id="PF03564">
    <property type="entry name" value="DUF1759"/>
    <property type="match status" value="1"/>
</dbReference>
<evidence type="ECO:0000259" key="6">
    <source>
        <dbReference type="PROSITE" id="PS50016"/>
    </source>
</evidence>
<dbReference type="InterPro" id="IPR012337">
    <property type="entry name" value="RNaseH-like_sf"/>
</dbReference>
<keyword evidence="3" id="KW-0862">Zinc</keyword>
<dbReference type="Pfam" id="PF00628">
    <property type="entry name" value="PHD"/>
    <property type="match status" value="1"/>
</dbReference>
<dbReference type="InterPro" id="IPR001584">
    <property type="entry name" value="Integrase_cat-core"/>
</dbReference>
<feature type="compositionally biased region" description="Basic and acidic residues" evidence="5">
    <location>
        <begin position="88"/>
        <end position="106"/>
    </location>
</feature>
<dbReference type="PANTHER" id="PTHR47331">
    <property type="entry name" value="PHD-TYPE DOMAIN-CONTAINING PROTEIN"/>
    <property type="match status" value="1"/>
</dbReference>
<evidence type="ECO:0000256" key="4">
    <source>
        <dbReference type="PROSITE-ProRule" id="PRU00146"/>
    </source>
</evidence>
<dbReference type="Proteomes" id="UP000069940">
    <property type="component" value="Unassembled WGS sequence"/>
</dbReference>
<dbReference type="GeneID" id="134286190"/>
<proteinExistence type="predicted"/>
<feature type="compositionally biased region" description="Basic residues" evidence="5">
    <location>
        <begin position="193"/>
        <end position="204"/>
    </location>
</feature>
<dbReference type="InterPro" id="IPR041588">
    <property type="entry name" value="Integrase_H2C2"/>
</dbReference>
<dbReference type="Pfam" id="PF05380">
    <property type="entry name" value="Peptidase_A17"/>
    <property type="match status" value="1"/>
</dbReference>
<dbReference type="InterPro" id="IPR019787">
    <property type="entry name" value="Znf_PHD-finger"/>
</dbReference>
<reference evidence="8" key="2">
    <citation type="submission" date="2025-05" db="UniProtKB">
        <authorList>
            <consortium name="EnsemblMetazoa"/>
        </authorList>
    </citation>
    <scope>IDENTIFICATION</scope>
    <source>
        <strain evidence="8">Foshan</strain>
    </source>
</reference>